<reference evidence="8 9" key="1">
    <citation type="submission" date="2018-06" db="EMBL/GenBank/DDBJ databases">
        <title>Paenibacillus montanisoli sp. nov., isolated from mountain area soil.</title>
        <authorList>
            <person name="Wu M."/>
        </authorList>
    </citation>
    <scope>NUCLEOTIDE SEQUENCE [LARGE SCALE GENOMIC DNA]</scope>
    <source>
        <strain evidence="8 9">RA17</strain>
    </source>
</reference>
<keyword evidence="4" id="KW-0663">Pyridoxal phosphate</keyword>
<dbReference type="Pfam" id="PF01276">
    <property type="entry name" value="OKR_DC_1"/>
    <property type="match status" value="1"/>
</dbReference>
<dbReference type="Gene3D" id="3.40.640.10">
    <property type="entry name" value="Type I PLP-dependent aspartate aminotransferase-like (Major domain)"/>
    <property type="match status" value="1"/>
</dbReference>
<accession>A0A328U045</accession>
<dbReference type="Pfam" id="PF03711">
    <property type="entry name" value="OKR_DC_1_C"/>
    <property type="match status" value="1"/>
</dbReference>
<dbReference type="Gene3D" id="3.90.105.10">
    <property type="entry name" value="Molybdopterin biosynthesis moea protein, domain 2"/>
    <property type="match status" value="1"/>
</dbReference>
<dbReference type="InterPro" id="IPR036633">
    <property type="entry name" value="Prn/Lys/Arg_de-COase_C_sf"/>
</dbReference>
<dbReference type="InterPro" id="IPR008286">
    <property type="entry name" value="Prn/Lys/Arg_de-COase_C"/>
</dbReference>
<dbReference type="GO" id="GO:0016831">
    <property type="term" value="F:carboxy-lyase activity"/>
    <property type="evidence" value="ECO:0007669"/>
    <property type="project" value="UniProtKB-KW"/>
</dbReference>
<gene>
    <name evidence="8" type="ORF">DL346_28145</name>
</gene>
<evidence type="ECO:0000259" key="7">
    <source>
        <dbReference type="Pfam" id="PF03711"/>
    </source>
</evidence>
<protein>
    <submittedName>
        <fullName evidence="8">Amino acid decarboxylase</fullName>
    </submittedName>
</protein>
<evidence type="ECO:0000256" key="4">
    <source>
        <dbReference type="ARBA" id="ARBA00022898"/>
    </source>
</evidence>
<dbReference type="InterPro" id="IPR052357">
    <property type="entry name" value="Orn_Lys_Arg_decarboxylase-I"/>
</dbReference>
<sequence length="520" mass="56352">MDYDDKNNLLNQGEACLAQSLNLQWHAPLFEALTALQRSGPASYHVPGHKYGQSLIRLTDMNEDAIKSYRGIMAIDVTELSITDDLHAPSGIIEEAQTLAANAFGADKTFFLVGGSTSGNLAMILAVCRPLDLIIVQRNAHKSVLNALKLAGARAVFMMPQRDLESNLSLLPTLGQVESALLNYPEAKAVFLTNPSYYGLSLDLAPYADLIHKHGKLLLVDEAHGAHYGLHPQFPRSAMQAGADAVVQSTHKTLPALTMGAMLHVQGERIDRNAIAESLRMVQSSSPSYPIMASLDITRAMLQIYGSDLFREGLDAAADFRKWVSHQTARYALAADPLKENGAVPIQVDPLRVVIREASGRLSGFELQQHLEKYGIYAEMADLHFAVLLFGLAASVSDVEKLQEALTAIANEADKEGLVPKEMVNLSIDKSQGLSEPIEFTRTGAKHASFGAEIIALADSEGRFAAEAVIPYPPGIPILYEGERISAETIHAIQQLAEHGARCQGATDPTMRTITVLRTG</sequence>
<evidence type="ECO:0000313" key="8">
    <source>
        <dbReference type="EMBL" id="RAP73334.1"/>
    </source>
</evidence>
<evidence type="ECO:0000256" key="3">
    <source>
        <dbReference type="ARBA" id="ARBA00022793"/>
    </source>
</evidence>
<keyword evidence="5" id="KW-0456">Lyase</keyword>
<dbReference type="InterPro" id="IPR000310">
    <property type="entry name" value="Orn/Lys/Arg_deCO2ase_major_dom"/>
</dbReference>
<comment type="caution">
    <text evidence="8">The sequence shown here is derived from an EMBL/GenBank/DDBJ whole genome shotgun (WGS) entry which is preliminary data.</text>
</comment>
<evidence type="ECO:0000256" key="5">
    <source>
        <dbReference type="ARBA" id="ARBA00023239"/>
    </source>
</evidence>
<evidence type="ECO:0000313" key="9">
    <source>
        <dbReference type="Proteomes" id="UP000249260"/>
    </source>
</evidence>
<comment type="cofactor">
    <cofactor evidence="1">
        <name>pyridoxal 5'-phosphate</name>
        <dbReference type="ChEBI" id="CHEBI:597326"/>
    </cofactor>
</comment>
<dbReference type="PANTHER" id="PTHR43277:SF3">
    <property type="entry name" value="DECARBOXYLASE, PUTATIVE-RELATED"/>
    <property type="match status" value="1"/>
</dbReference>
<feature type="domain" description="Orn/Lys/Arg decarboxylases family 1 pyridoxal-P attachment site" evidence="6">
    <location>
        <begin position="28"/>
        <end position="327"/>
    </location>
</feature>
<evidence type="ECO:0000259" key="6">
    <source>
        <dbReference type="Pfam" id="PF01276"/>
    </source>
</evidence>
<organism evidence="8 9">
    <name type="scientific">Paenibacillus montanisoli</name>
    <dbReference type="NCBI Taxonomy" id="2081970"/>
    <lineage>
        <taxon>Bacteria</taxon>
        <taxon>Bacillati</taxon>
        <taxon>Bacillota</taxon>
        <taxon>Bacilli</taxon>
        <taxon>Bacillales</taxon>
        <taxon>Paenibacillaceae</taxon>
        <taxon>Paenibacillus</taxon>
    </lineage>
</organism>
<dbReference type="EMBL" id="QLUW01000008">
    <property type="protein sequence ID" value="RAP73334.1"/>
    <property type="molecule type" value="Genomic_DNA"/>
</dbReference>
<dbReference type="SUPFAM" id="SSF53383">
    <property type="entry name" value="PLP-dependent transferases"/>
    <property type="match status" value="1"/>
</dbReference>
<comment type="similarity">
    <text evidence="2">Belongs to the Orn/Lys/Arg decarboxylase class-I family.</text>
</comment>
<dbReference type="InterPro" id="IPR015421">
    <property type="entry name" value="PyrdxlP-dep_Trfase_major"/>
</dbReference>
<dbReference type="Proteomes" id="UP000249260">
    <property type="component" value="Unassembled WGS sequence"/>
</dbReference>
<proteinExistence type="inferred from homology"/>
<name>A0A328U045_9BACL</name>
<dbReference type="OrthoDB" id="9815233at2"/>
<keyword evidence="3" id="KW-0210">Decarboxylase</keyword>
<evidence type="ECO:0000256" key="2">
    <source>
        <dbReference type="ARBA" id="ARBA00010671"/>
    </source>
</evidence>
<dbReference type="InterPro" id="IPR015424">
    <property type="entry name" value="PyrdxlP-dep_Trfase"/>
</dbReference>
<feature type="domain" description="Orn/Lys/Arg decarboxylase C-terminal" evidence="7">
    <location>
        <begin position="447"/>
        <end position="494"/>
    </location>
</feature>
<dbReference type="PANTHER" id="PTHR43277">
    <property type="entry name" value="ARGININE DECARBOXYLASE"/>
    <property type="match status" value="1"/>
</dbReference>
<keyword evidence="9" id="KW-1185">Reference proteome</keyword>
<dbReference type="SUPFAM" id="SSF55904">
    <property type="entry name" value="Ornithine decarboxylase C-terminal domain"/>
    <property type="match status" value="1"/>
</dbReference>
<evidence type="ECO:0000256" key="1">
    <source>
        <dbReference type="ARBA" id="ARBA00001933"/>
    </source>
</evidence>
<dbReference type="AlphaFoldDB" id="A0A328U045"/>